<comment type="caution">
    <text evidence="3">The sequence shown here is derived from an EMBL/GenBank/DDBJ whole genome shotgun (WGS) entry which is preliminary data.</text>
</comment>
<feature type="repeat" description="NHL" evidence="2">
    <location>
        <begin position="349"/>
        <end position="385"/>
    </location>
</feature>
<feature type="repeat" description="NHL" evidence="2">
    <location>
        <begin position="448"/>
        <end position="485"/>
    </location>
</feature>
<accession>A0A814SZX5</accession>
<sequence length="489" mass="53936">MAAAHTTNLAVSRYTDFRDEPVTHLLTPIGGYEDMPLVSLEQAVGPISHLFDGIDVYLWTAKRNSANPADGLSQDESASIHLYTMEFNPEPSFYHLLNQNLRSENRRSLRPVIGQLHPGNDLCIIHLMEIQPPFPLIRPPFVNVPVLAPTTAIAPPIPTTAIAPPIPATAIAPPALPPQLLPPALNLHPDTKWVQNGLIVAGGNGEGNATNQLCRPWGVYVDDDQTVYVADSSNHRIVAWKRGATHGQVVASGNQWKFWNTSLNCPRDVVVDKERNNLIICDGKNQRVVRWLLQNGTSGGTIISNIDCVGLTMDKNRFLYVVDYKKHEVRRYRIDGTEGTVVAGGHGQGAHRNQLSIPQHVFVDRDHSVYVSDWGNHRVMKWEAGATEGIIVAGGRGEGDNLKQLNGPEGIVVDQLGTVYVVDSMNHRIMRWPRGTTQGSVIVGGNGKGGLPNQLYYPYGLSFDLHGDLYVVDQVNNRVQKFRIEQPMN</sequence>
<dbReference type="PANTHER" id="PTHR24104">
    <property type="entry name" value="E3 UBIQUITIN-PROTEIN LIGASE NHLRC1-RELATED"/>
    <property type="match status" value="1"/>
</dbReference>
<dbReference type="InterPro" id="IPR011042">
    <property type="entry name" value="6-blade_b-propeller_TolB-like"/>
</dbReference>
<name>A0A814SZX5_9BILA</name>
<reference evidence="3" key="1">
    <citation type="submission" date="2021-02" db="EMBL/GenBank/DDBJ databases">
        <authorList>
            <person name="Nowell W R."/>
        </authorList>
    </citation>
    <scope>NUCLEOTIDE SEQUENCE</scope>
</reference>
<dbReference type="EMBL" id="CAJNOG010000297">
    <property type="protein sequence ID" value="CAF1154758.1"/>
    <property type="molecule type" value="Genomic_DNA"/>
</dbReference>
<evidence type="ECO:0000313" key="4">
    <source>
        <dbReference type="EMBL" id="CAF3737863.1"/>
    </source>
</evidence>
<dbReference type="EMBL" id="CAJOAZ010000936">
    <property type="protein sequence ID" value="CAF3737863.1"/>
    <property type="molecule type" value="Genomic_DNA"/>
</dbReference>
<dbReference type="AlphaFoldDB" id="A0A814SZX5"/>
<gene>
    <name evidence="3" type="ORF">JYZ213_LOCUS24304</name>
    <name evidence="4" type="ORF">OXD698_LOCUS14691</name>
</gene>
<dbReference type="GO" id="GO:0061630">
    <property type="term" value="F:ubiquitin protein ligase activity"/>
    <property type="evidence" value="ECO:0007669"/>
    <property type="project" value="TreeGrafter"/>
</dbReference>
<protein>
    <submittedName>
        <fullName evidence="3">Uncharacterized protein</fullName>
    </submittedName>
</protein>
<dbReference type="PANTHER" id="PTHR24104:SF25">
    <property type="entry name" value="PROTEIN LIN-41"/>
    <property type="match status" value="1"/>
</dbReference>
<evidence type="ECO:0000313" key="3">
    <source>
        <dbReference type="EMBL" id="CAF1154758.1"/>
    </source>
</evidence>
<organism evidence="3 5">
    <name type="scientific">Adineta steineri</name>
    <dbReference type="NCBI Taxonomy" id="433720"/>
    <lineage>
        <taxon>Eukaryota</taxon>
        <taxon>Metazoa</taxon>
        <taxon>Spiralia</taxon>
        <taxon>Gnathifera</taxon>
        <taxon>Rotifera</taxon>
        <taxon>Eurotatoria</taxon>
        <taxon>Bdelloidea</taxon>
        <taxon>Adinetida</taxon>
        <taxon>Adinetidae</taxon>
        <taxon>Adineta</taxon>
    </lineage>
</organism>
<evidence type="ECO:0000313" key="5">
    <source>
        <dbReference type="Proteomes" id="UP000663845"/>
    </source>
</evidence>
<proteinExistence type="predicted"/>
<dbReference type="InterPro" id="IPR050952">
    <property type="entry name" value="TRIM-NHL_E3_ligases"/>
</dbReference>
<dbReference type="PROSITE" id="PS51125">
    <property type="entry name" value="NHL"/>
    <property type="match status" value="4"/>
</dbReference>
<dbReference type="GO" id="GO:0043161">
    <property type="term" value="P:proteasome-mediated ubiquitin-dependent protein catabolic process"/>
    <property type="evidence" value="ECO:0007669"/>
    <property type="project" value="TreeGrafter"/>
</dbReference>
<keyword evidence="1" id="KW-0677">Repeat</keyword>
<dbReference type="Proteomes" id="UP000663844">
    <property type="component" value="Unassembled WGS sequence"/>
</dbReference>
<dbReference type="SUPFAM" id="SSF101898">
    <property type="entry name" value="NHL repeat"/>
    <property type="match status" value="1"/>
</dbReference>
<dbReference type="Gene3D" id="2.120.10.30">
    <property type="entry name" value="TolB, C-terminal domain"/>
    <property type="match status" value="2"/>
</dbReference>
<dbReference type="CDD" id="cd05819">
    <property type="entry name" value="NHL"/>
    <property type="match status" value="1"/>
</dbReference>
<evidence type="ECO:0000256" key="2">
    <source>
        <dbReference type="PROSITE-ProRule" id="PRU00504"/>
    </source>
</evidence>
<dbReference type="Pfam" id="PF01436">
    <property type="entry name" value="NHL"/>
    <property type="match status" value="3"/>
</dbReference>
<dbReference type="GO" id="GO:0000209">
    <property type="term" value="P:protein polyubiquitination"/>
    <property type="evidence" value="ECO:0007669"/>
    <property type="project" value="TreeGrafter"/>
</dbReference>
<feature type="repeat" description="NHL" evidence="2">
    <location>
        <begin position="396"/>
        <end position="429"/>
    </location>
</feature>
<feature type="repeat" description="NHL" evidence="2">
    <location>
        <begin position="207"/>
        <end position="243"/>
    </location>
</feature>
<evidence type="ECO:0000256" key="1">
    <source>
        <dbReference type="ARBA" id="ARBA00022737"/>
    </source>
</evidence>
<dbReference type="InterPro" id="IPR001258">
    <property type="entry name" value="NHL_repeat"/>
</dbReference>
<dbReference type="GO" id="GO:0008270">
    <property type="term" value="F:zinc ion binding"/>
    <property type="evidence" value="ECO:0007669"/>
    <property type="project" value="UniProtKB-KW"/>
</dbReference>
<dbReference type="Proteomes" id="UP000663845">
    <property type="component" value="Unassembled WGS sequence"/>
</dbReference>